<evidence type="ECO:0000256" key="1">
    <source>
        <dbReference type="ARBA" id="ARBA00022723"/>
    </source>
</evidence>
<organism evidence="8 9">
    <name type="scientific">Pogonomyrmex barbatus</name>
    <name type="common">red harvester ant</name>
    <dbReference type="NCBI Taxonomy" id="144034"/>
    <lineage>
        <taxon>Eukaryota</taxon>
        <taxon>Metazoa</taxon>
        <taxon>Ecdysozoa</taxon>
        <taxon>Arthropoda</taxon>
        <taxon>Hexapoda</taxon>
        <taxon>Insecta</taxon>
        <taxon>Pterygota</taxon>
        <taxon>Neoptera</taxon>
        <taxon>Endopterygota</taxon>
        <taxon>Hymenoptera</taxon>
        <taxon>Apocrita</taxon>
        <taxon>Aculeata</taxon>
        <taxon>Formicoidea</taxon>
        <taxon>Formicidae</taxon>
        <taxon>Myrmicinae</taxon>
        <taxon>Pogonomyrmex</taxon>
    </lineage>
</organism>
<dbReference type="Pfam" id="PF21788">
    <property type="entry name" value="TNP-like_GBD"/>
    <property type="match status" value="1"/>
</dbReference>
<evidence type="ECO:0000256" key="5">
    <source>
        <dbReference type="PROSITE-ProRule" id="PRU00309"/>
    </source>
</evidence>
<evidence type="ECO:0000256" key="2">
    <source>
        <dbReference type="ARBA" id="ARBA00022771"/>
    </source>
</evidence>
<evidence type="ECO:0000256" key="4">
    <source>
        <dbReference type="ARBA" id="ARBA00023125"/>
    </source>
</evidence>
<accession>A0A6I9W109</accession>
<dbReference type="Proteomes" id="UP000504615">
    <property type="component" value="Unplaced"/>
</dbReference>
<sequence length="939" mass="110151">MVYQGVDHDKKKNVNVKCSVNICTNTTKNSNCSFFRYPKDVERAKEWAIACLREDLLSKAHILYNCCRVCSDHFESIMFLNDLRNRLCAHAIPTLNIINKSNKEQNDHDYVKSKTDVAVLSSLPIHVYKSTPLSPSQSTKFVLLNLPITSTSHVTNKLENVPIKRELTSIQTNIHAVPLQPSSGHHNQLHNFTKSSVHCTLEPPTKKQKLMCFHEVQTFKHQSLTSQANKSVQTSSALIHCNPLQLKLQRKIRRLEKKLIKIDNKNTKLKINQLQKASLDDFKNLCDKFLPYDIAVFVKEQLLLYTRKMHGQRYSTEFKEYCLNLFFKAPKMYQTLSSVFYLPSQTTLNRIINRKLITKSGINQNIFDIISIKTKNMKEADTYCIICIDEILIKPYLYYNTSKDEIIGLVDDGRCKLFNPARRACVFFAQSIFGNWKQPLLYVFSASMTKYKILNKLLIQCIINLQNINLKVVAVVCDTGFNNMQLADQLGITQENPFFVINNATIFFIYDVPYILKTLRNMFLKYKFRFLEYFTSVKYIEEFYKQDCKFNYRLAPKLTSSHINPSSLDKINVRYAAQLLSTSVTTGMNMYIYFNRLPIEATGTAIFIDRIDKLFDILNSTKKYNGEKKYAHVYKGQDFQIEFLNDCLHFFELLQVIDTTGLNITNGMKFIPAWKITISSIQKIWNFVESKGFQFLPTRKLNKDALEDFFDKIRLKEGNCLNPTSISFVRMFKHLLCKNFLNIDHENFEEDFNNILVEIKDLKKIENIKSEEEIEVFDDLTTDDTDYQKLELIEKDTIKYICRYLIKKCLTKHTCTICEDYSTNYIEFDDCSAFSFFKADNMNFSDIENFHTPDFIYYICSLEAIFIDHFEKLVVEQNFIKNLLVEFNKVTLIHPCDQFPQMYLKKLYSRMQLYYTLKFINRNFKSPMNPERLIIWRHE</sequence>
<protein>
    <submittedName>
        <fullName evidence="9">Uncharacterized protein LOC105425531</fullName>
    </submittedName>
</protein>
<reference evidence="9" key="1">
    <citation type="submission" date="2025-08" db="UniProtKB">
        <authorList>
            <consortium name="RefSeq"/>
        </authorList>
    </citation>
    <scope>IDENTIFICATION</scope>
</reference>
<dbReference type="InterPro" id="IPR048365">
    <property type="entry name" value="TNP-like_RNaseH_N"/>
</dbReference>
<feature type="coiled-coil region" evidence="6">
    <location>
        <begin position="245"/>
        <end position="272"/>
    </location>
</feature>
<evidence type="ECO:0000256" key="3">
    <source>
        <dbReference type="ARBA" id="ARBA00022833"/>
    </source>
</evidence>
<dbReference type="AlphaFoldDB" id="A0A6I9W109"/>
<dbReference type="GeneID" id="105425531"/>
<dbReference type="Pfam" id="PF21787">
    <property type="entry name" value="TNP-like_RNaseH_N"/>
    <property type="match status" value="1"/>
</dbReference>
<keyword evidence="4 5" id="KW-0238">DNA-binding</keyword>
<evidence type="ECO:0000313" key="9">
    <source>
        <dbReference type="RefSeq" id="XP_011634654.2"/>
    </source>
</evidence>
<dbReference type="GO" id="GO:0043565">
    <property type="term" value="F:sequence-specific DNA binding"/>
    <property type="evidence" value="ECO:0007669"/>
    <property type="project" value="InterPro"/>
</dbReference>
<gene>
    <name evidence="9" type="primary">LOC105425531</name>
</gene>
<keyword evidence="8" id="KW-1185">Reference proteome</keyword>
<dbReference type="PANTHER" id="PTHR46600:SF11">
    <property type="entry name" value="THAP DOMAIN-CONTAINING PROTEIN 10"/>
    <property type="match status" value="1"/>
</dbReference>
<name>A0A6I9W109_9HYME</name>
<dbReference type="SMART" id="SM00692">
    <property type="entry name" value="DM3"/>
    <property type="match status" value="1"/>
</dbReference>
<keyword evidence="3" id="KW-0862">Zinc</keyword>
<keyword evidence="1" id="KW-0479">Metal-binding</keyword>
<keyword evidence="2 5" id="KW-0863">Zinc-finger</keyword>
<evidence type="ECO:0000313" key="8">
    <source>
        <dbReference type="Proteomes" id="UP000504615"/>
    </source>
</evidence>
<dbReference type="InterPro" id="IPR026516">
    <property type="entry name" value="THAP1/10"/>
</dbReference>
<feature type="domain" description="THAP-type" evidence="7">
    <location>
        <begin position="14"/>
        <end position="96"/>
    </location>
</feature>
<dbReference type="Pfam" id="PF05485">
    <property type="entry name" value="THAP"/>
    <property type="match status" value="1"/>
</dbReference>
<evidence type="ECO:0000256" key="6">
    <source>
        <dbReference type="SAM" id="Coils"/>
    </source>
</evidence>
<dbReference type="InterPro" id="IPR006612">
    <property type="entry name" value="THAP_Znf"/>
</dbReference>
<dbReference type="PANTHER" id="PTHR46600">
    <property type="entry name" value="THAP DOMAIN-CONTAINING"/>
    <property type="match status" value="1"/>
</dbReference>
<keyword evidence="6" id="KW-0175">Coiled coil</keyword>
<dbReference type="OrthoDB" id="7541343at2759"/>
<dbReference type="GO" id="GO:0008270">
    <property type="term" value="F:zinc ion binding"/>
    <property type="evidence" value="ECO:0007669"/>
    <property type="project" value="UniProtKB-KW"/>
</dbReference>
<proteinExistence type="predicted"/>
<evidence type="ECO:0000259" key="7">
    <source>
        <dbReference type="PROSITE" id="PS50950"/>
    </source>
</evidence>
<dbReference type="SMART" id="SM00980">
    <property type="entry name" value="THAP"/>
    <property type="match status" value="1"/>
</dbReference>
<dbReference type="PROSITE" id="PS50950">
    <property type="entry name" value="ZF_THAP"/>
    <property type="match status" value="1"/>
</dbReference>
<dbReference type="SUPFAM" id="SSF57716">
    <property type="entry name" value="Glucocorticoid receptor-like (DNA-binding domain)"/>
    <property type="match status" value="1"/>
</dbReference>
<dbReference type="RefSeq" id="XP_011634654.2">
    <property type="nucleotide sequence ID" value="XM_011636352.2"/>
</dbReference>
<dbReference type="InterPro" id="IPR048366">
    <property type="entry name" value="TNP-like_GBD"/>
</dbReference>